<gene>
    <name evidence="11" type="primary">lolC</name>
    <name evidence="11" type="ORF">J2R62_05165</name>
</gene>
<accession>A0A8I2B539</accession>
<feature type="transmembrane region" description="Helical" evidence="8">
    <location>
        <begin position="25"/>
        <end position="48"/>
    </location>
</feature>
<proteinExistence type="inferred from homology"/>
<dbReference type="Pfam" id="PF12704">
    <property type="entry name" value="MacB_PCD"/>
    <property type="match status" value="1"/>
</dbReference>
<dbReference type="AlphaFoldDB" id="A0A8I2B539"/>
<evidence type="ECO:0000256" key="7">
    <source>
        <dbReference type="ARBA" id="ARBA00023136"/>
    </source>
</evidence>
<evidence type="ECO:0000259" key="9">
    <source>
        <dbReference type="Pfam" id="PF02687"/>
    </source>
</evidence>
<evidence type="ECO:0000313" key="12">
    <source>
        <dbReference type="Proteomes" id="UP000664658"/>
    </source>
</evidence>
<evidence type="ECO:0000259" key="10">
    <source>
        <dbReference type="Pfam" id="PF12704"/>
    </source>
</evidence>
<feature type="transmembrane region" description="Helical" evidence="8">
    <location>
        <begin position="362"/>
        <end position="384"/>
    </location>
</feature>
<dbReference type="InterPro" id="IPR003838">
    <property type="entry name" value="ABC3_permease_C"/>
</dbReference>
<reference evidence="11" key="1">
    <citation type="submission" date="2021-03" db="EMBL/GenBank/DDBJ databases">
        <title>Plesiomonas shigelloides zfcc0051, isolated from zebrafish feces.</title>
        <authorList>
            <person name="Vanderhoek Z."/>
            <person name="Gaulke C."/>
        </authorList>
    </citation>
    <scope>NUCLEOTIDE SEQUENCE</scope>
    <source>
        <strain evidence="11">Zfcc0051</strain>
    </source>
</reference>
<dbReference type="PANTHER" id="PTHR30489:SF8">
    <property type="entry name" value="LIPOPROTEIN-RELEASING SYSTEM TRANSMEMBRANE PROTEIN LOLC"/>
    <property type="match status" value="1"/>
</dbReference>
<keyword evidence="11" id="KW-0449">Lipoprotein</keyword>
<evidence type="ECO:0000256" key="1">
    <source>
        <dbReference type="ARBA" id="ARBA00004651"/>
    </source>
</evidence>
<dbReference type="Pfam" id="PF02687">
    <property type="entry name" value="FtsX"/>
    <property type="match status" value="1"/>
</dbReference>
<dbReference type="NCBIfam" id="NF008076">
    <property type="entry name" value="PRK10814.1"/>
    <property type="match status" value="1"/>
</dbReference>
<dbReference type="InterPro" id="IPR025857">
    <property type="entry name" value="MacB_PCD"/>
</dbReference>
<name>A0A8I2B539_PLESH</name>
<dbReference type="GO" id="GO:0098797">
    <property type="term" value="C:plasma membrane protein complex"/>
    <property type="evidence" value="ECO:0007669"/>
    <property type="project" value="TreeGrafter"/>
</dbReference>
<evidence type="ECO:0000256" key="3">
    <source>
        <dbReference type="ARBA" id="ARBA00022448"/>
    </source>
</evidence>
<dbReference type="GO" id="GO:0044874">
    <property type="term" value="P:lipoprotein localization to outer membrane"/>
    <property type="evidence" value="ECO:0007669"/>
    <property type="project" value="TreeGrafter"/>
</dbReference>
<feature type="domain" description="MacB-like periplasmic core" evidence="10">
    <location>
        <begin position="29"/>
        <end position="230"/>
    </location>
</feature>
<dbReference type="NCBIfam" id="TIGR02212">
    <property type="entry name" value="lolCE"/>
    <property type="match status" value="1"/>
</dbReference>
<dbReference type="InterPro" id="IPR011925">
    <property type="entry name" value="LolCE_TM"/>
</dbReference>
<comment type="subcellular location">
    <subcellularLocation>
        <location evidence="1">Cell membrane</location>
        <topology evidence="1">Multi-pass membrane protein</topology>
    </subcellularLocation>
</comment>
<protein>
    <submittedName>
        <fullName evidence="11">Lipoprotein-releasing ABC transporter permease subunit LolC</fullName>
    </submittedName>
</protein>
<comment type="caution">
    <text evidence="11">The sequence shown here is derived from an EMBL/GenBank/DDBJ whole genome shotgun (WGS) entry which is preliminary data.</text>
</comment>
<sequence>MFNPASVFIGVRYLRGRTGDRFGRFVSRLSTIGITLGVLALIIVLSVMNGFEQELKNNTLSLMPQALVTTESGSIDPQAVPFSSLSQIPDVVRHTPMVMGDVIIQSAQSIGAGVMLGIDPKDGDPLAPYLVDSSLDSLKAGEYHVILGDTLAGQLGVLPGDKVRLMVTDASQFTPMGRIPSQRLFTVSGVFAAGSDVDSSQVLVNIQDAARLLRLPAGHISGWRLFMQDPFDVATAADAPLPKGLVWQDWRARKGELFQAVRMEKNMMGLLLSLIITVAAFNIITSLSLMVMEKQGEVAILQTLGLTPRQIMMIFITQGASAGVVGAVCGGILGSLIAVYLNPILSLLGVNLLQGARLPVDVSVWQVSAIVVFAVLVALLSTLYPAWRASAVKPAEALRYE</sequence>
<keyword evidence="5 8" id="KW-0812">Transmembrane</keyword>
<feature type="transmembrane region" description="Helical" evidence="8">
    <location>
        <begin position="313"/>
        <end position="342"/>
    </location>
</feature>
<evidence type="ECO:0000256" key="8">
    <source>
        <dbReference type="SAM" id="Phobius"/>
    </source>
</evidence>
<dbReference type="Proteomes" id="UP000664658">
    <property type="component" value="Unassembled WGS sequence"/>
</dbReference>
<keyword evidence="4" id="KW-1003">Cell membrane</keyword>
<feature type="domain" description="ABC3 transporter permease C-terminal" evidence="9">
    <location>
        <begin position="271"/>
        <end position="392"/>
    </location>
</feature>
<evidence type="ECO:0000256" key="6">
    <source>
        <dbReference type="ARBA" id="ARBA00022989"/>
    </source>
</evidence>
<feature type="transmembrane region" description="Helical" evidence="8">
    <location>
        <begin position="267"/>
        <end position="292"/>
    </location>
</feature>
<dbReference type="RefSeq" id="WP_207541765.1">
    <property type="nucleotide sequence ID" value="NZ_JAFNAA010000004.1"/>
</dbReference>
<keyword evidence="7 8" id="KW-0472">Membrane</keyword>
<evidence type="ECO:0000313" key="11">
    <source>
        <dbReference type="EMBL" id="MBO1107622.1"/>
    </source>
</evidence>
<evidence type="ECO:0000256" key="5">
    <source>
        <dbReference type="ARBA" id="ARBA00022692"/>
    </source>
</evidence>
<dbReference type="PANTHER" id="PTHR30489">
    <property type="entry name" value="LIPOPROTEIN-RELEASING SYSTEM TRANSMEMBRANE PROTEIN LOLE"/>
    <property type="match status" value="1"/>
</dbReference>
<dbReference type="EMBL" id="JAFNAA010000004">
    <property type="protein sequence ID" value="MBO1107622.1"/>
    <property type="molecule type" value="Genomic_DNA"/>
</dbReference>
<keyword evidence="3" id="KW-0813">Transport</keyword>
<keyword evidence="6 8" id="KW-1133">Transmembrane helix</keyword>
<comment type="similarity">
    <text evidence="2">Belongs to the ABC-4 integral membrane protein family. LolC/E subfamily.</text>
</comment>
<evidence type="ECO:0000256" key="4">
    <source>
        <dbReference type="ARBA" id="ARBA00022475"/>
    </source>
</evidence>
<dbReference type="GO" id="GO:0042953">
    <property type="term" value="P:lipoprotein transport"/>
    <property type="evidence" value="ECO:0007669"/>
    <property type="project" value="InterPro"/>
</dbReference>
<evidence type="ECO:0000256" key="2">
    <source>
        <dbReference type="ARBA" id="ARBA00005236"/>
    </source>
</evidence>
<organism evidence="11 12">
    <name type="scientific">Plesiomonas shigelloides</name>
    <name type="common">Aeromonas shigelloides</name>
    <dbReference type="NCBI Taxonomy" id="703"/>
    <lineage>
        <taxon>Bacteria</taxon>
        <taxon>Pseudomonadati</taxon>
        <taxon>Pseudomonadota</taxon>
        <taxon>Gammaproteobacteria</taxon>
        <taxon>Enterobacterales</taxon>
        <taxon>Enterobacteriaceae</taxon>
        <taxon>Plesiomonas</taxon>
    </lineage>
</organism>
<dbReference type="InterPro" id="IPR051447">
    <property type="entry name" value="Lipoprotein-release_system"/>
</dbReference>